<sequence>LFGETDAYYGTVEQQGRLTLHMHMLIWIKHALSPQELRDRLLDDDGEFQKAMVAYLESCHVGEFLTGTMDEVKTKVPYLPQSRKGLHDIMPDAPEIQIPLRYEDPTQTLPTPPPPLCDEGQCEADCGVCEELNEWWVNQKETVDDLILRSNVHTCRKPVPGTDHSKPHRQGARMRAEVRGCLRKDGTCSARFPRDIVPTTSVDPDDGSITMKK</sequence>
<feature type="non-terminal residue" evidence="1">
    <location>
        <position position="213"/>
    </location>
</feature>
<feature type="non-terminal residue" evidence="1">
    <location>
        <position position="1"/>
    </location>
</feature>
<comment type="caution">
    <text evidence="1">The sequence shown here is derived from an EMBL/GenBank/DDBJ whole genome shotgun (WGS) entry which is preliminary data.</text>
</comment>
<protein>
    <recommendedName>
        <fullName evidence="3">Helitron helicase-like domain-containing protein</fullName>
    </recommendedName>
</protein>
<evidence type="ECO:0008006" key="3">
    <source>
        <dbReference type="Google" id="ProtNLM"/>
    </source>
</evidence>
<gene>
    <name evidence="1" type="ORF">R3P38DRAFT_2485560</name>
</gene>
<dbReference type="AlphaFoldDB" id="A0AAW0B9Z8"/>
<proteinExistence type="predicted"/>
<organism evidence="1 2">
    <name type="scientific">Favolaschia claudopus</name>
    <dbReference type="NCBI Taxonomy" id="2862362"/>
    <lineage>
        <taxon>Eukaryota</taxon>
        <taxon>Fungi</taxon>
        <taxon>Dikarya</taxon>
        <taxon>Basidiomycota</taxon>
        <taxon>Agaricomycotina</taxon>
        <taxon>Agaricomycetes</taxon>
        <taxon>Agaricomycetidae</taxon>
        <taxon>Agaricales</taxon>
        <taxon>Marasmiineae</taxon>
        <taxon>Mycenaceae</taxon>
        <taxon>Favolaschia</taxon>
    </lineage>
</organism>
<reference evidence="1 2" key="1">
    <citation type="journal article" date="2024" name="J Genomics">
        <title>Draft genome sequencing and assembly of Favolaschia claudopus CIRM-BRFM 2984 isolated from oak limbs.</title>
        <authorList>
            <person name="Navarro D."/>
            <person name="Drula E."/>
            <person name="Chaduli D."/>
            <person name="Cazenave R."/>
            <person name="Ahrendt S."/>
            <person name="Wang J."/>
            <person name="Lipzen A."/>
            <person name="Daum C."/>
            <person name="Barry K."/>
            <person name="Grigoriev I.V."/>
            <person name="Favel A."/>
            <person name="Rosso M.N."/>
            <person name="Martin F."/>
        </authorList>
    </citation>
    <scope>NUCLEOTIDE SEQUENCE [LARGE SCALE GENOMIC DNA]</scope>
    <source>
        <strain evidence="1 2">CIRM-BRFM 2984</strain>
    </source>
</reference>
<dbReference type="Proteomes" id="UP001362999">
    <property type="component" value="Unassembled WGS sequence"/>
</dbReference>
<accession>A0AAW0B9Z8</accession>
<evidence type="ECO:0000313" key="2">
    <source>
        <dbReference type="Proteomes" id="UP001362999"/>
    </source>
</evidence>
<keyword evidence="2" id="KW-1185">Reference proteome</keyword>
<dbReference type="EMBL" id="JAWWNJ010000037">
    <property type="protein sequence ID" value="KAK7022652.1"/>
    <property type="molecule type" value="Genomic_DNA"/>
</dbReference>
<name>A0AAW0B9Z8_9AGAR</name>
<evidence type="ECO:0000313" key="1">
    <source>
        <dbReference type="EMBL" id="KAK7022652.1"/>
    </source>
</evidence>